<accession>A0A0F9WB55</accession>
<evidence type="ECO:0000313" key="2">
    <source>
        <dbReference type="Proteomes" id="UP000034350"/>
    </source>
</evidence>
<sequence>MLYWLQTIFCSMQFLDFDLLVDLENTSEYTKIFKITEFCEKEDTQQKIQEQVYTEDKNFYESPSNLNILNELACYIDEGYNNACKSVECDFSNFLSSITPESDSLPNSCISNTPSTTKCEKQSCTMEHLVYDTTHFKEYNSSQNNTLAYSHINTFCNNNTNLFSCTTQNDLLQGQLANPENIAFLQTSDHGISDYDMQNIRTNYINKPNNSLINTQFGCYNSLMIMNSETGSFLNSVYKNDNNVEDKEKKFKTSKVSNIQINGNEITLKPKRNTRKTIHKNQFTAKERELYKKYNQSEKRFRNLYKRKIKNQISQFIKKLEIFNLSDDLKQKSILALRNLSSFLDTISEIYINTKKKKNKEDFINSLNLACYQFSRYEDVSQKLLIFKLICKNIHKVDDSVFCCISSCDFYEVNWLIFSVDRRFNSFYRKLLQLREIFDKK</sequence>
<dbReference type="AlphaFoldDB" id="A0A0F9WB55"/>
<gene>
    <name evidence="1" type="ORF">AAJ76_440003756</name>
</gene>
<dbReference type="Proteomes" id="UP000034350">
    <property type="component" value="Unassembled WGS sequence"/>
</dbReference>
<dbReference type="VEuPathDB" id="MicrosporidiaDB:AAJ76_440003756"/>
<dbReference type="VEuPathDB" id="MicrosporidiaDB:NCER_101933"/>
<proteinExistence type="predicted"/>
<reference evidence="1 2" key="1">
    <citation type="journal article" date="2015" name="Environ. Microbiol.">
        <title>Genome analyses suggest the presence of polyploidy and recent human-driven expansions in eight global populations of the honeybee pathogen Nosema ceranae.</title>
        <authorList>
            <person name="Pelin A."/>
            <person name="Selman M."/>
            <person name="Aris-Brosou S."/>
            <person name="Farinelli L."/>
            <person name="Corradi N."/>
        </authorList>
    </citation>
    <scope>NUCLEOTIDE SEQUENCE [LARGE SCALE GENOMIC DNA]</scope>
    <source>
        <strain evidence="1 2">PA08 1199</strain>
    </source>
</reference>
<dbReference type="RefSeq" id="XP_024330543.1">
    <property type="nucleotide sequence ID" value="XM_024475662.1"/>
</dbReference>
<organism evidence="1 2">
    <name type="scientific">Vairimorpha ceranae</name>
    <dbReference type="NCBI Taxonomy" id="40302"/>
    <lineage>
        <taxon>Eukaryota</taxon>
        <taxon>Fungi</taxon>
        <taxon>Fungi incertae sedis</taxon>
        <taxon>Microsporidia</taxon>
        <taxon>Nosematidae</taxon>
        <taxon>Vairimorpha</taxon>
    </lineage>
</organism>
<dbReference type="GeneID" id="36320609"/>
<keyword evidence="2" id="KW-1185">Reference proteome</keyword>
<comment type="caution">
    <text evidence="1">The sequence shown here is derived from an EMBL/GenBank/DDBJ whole genome shotgun (WGS) entry which is preliminary data.</text>
</comment>
<dbReference type="EMBL" id="JPQZ01000044">
    <property type="protein sequence ID" value="KKO74801.1"/>
    <property type="molecule type" value="Genomic_DNA"/>
</dbReference>
<name>A0A0F9WB55_9MICR</name>
<protein>
    <submittedName>
        <fullName evidence="1">Uncharacterized protein</fullName>
    </submittedName>
</protein>
<evidence type="ECO:0000313" key="1">
    <source>
        <dbReference type="EMBL" id="KKO74801.1"/>
    </source>
</evidence>